<evidence type="ECO:0000259" key="4">
    <source>
        <dbReference type="Pfam" id="PF14191"/>
    </source>
</evidence>
<feature type="domain" description="YodL-like" evidence="4">
    <location>
        <begin position="1088"/>
        <end position="1186"/>
    </location>
</feature>
<feature type="region of interest" description="Disordered" evidence="1">
    <location>
        <begin position="1062"/>
        <end position="1087"/>
    </location>
</feature>
<dbReference type="Pfam" id="PF07275">
    <property type="entry name" value="ArdA"/>
    <property type="match status" value="1"/>
</dbReference>
<evidence type="ECO:0000259" key="5">
    <source>
        <dbReference type="Pfam" id="PF14195"/>
    </source>
</evidence>
<comment type="caution">
    <text evidence="7">The sequence shown here is derived from an EMBL/GenBank/DDBJ whole genome shotgun (WGS) entry which is preliminary data.</text>
</comment>
<feature type="domain" description="Large polyvalent-protein-associated" evidence="6">
    <location>
        <begin position="2"/>
        <end position="100"/>
    </location>
</feature>
<evidence type="ECO:0000313" key="8">
    <source>
        <dbReference type="Proteomes" id="UP000283652"/>
    </source>
</evidence>
<dbReference type="RefSeq" id="WP_118399266.1">
    <property type="nucleotide sequence ID" value="NZ_QRUK01000038.1"/>
</dbReference>
<evidence type="ECO:0000259" key="6">
    <source>
        <dbReference type="Pfam" id="PF18828"/>
    </source>
</evidence>
<dbReference type="Pfam" id="PF06114">
    <property type="entry name" value="Peptidase_M78"/>
    <property type="match status" value="1"/>
</dbReference>
<dbReference type="InterPro" id="IPR013610">
    <property type="entry name" value="ArdC_N"/>
</dbReference>
<feature type="domain" description="DUF4316" evidence="5">
    <location>
        <begin position="1255"/>
        <end position="1300"/>
    </location>
</feature>
<dbReference type="InterPro" id="IPR041893">
    <property type="entry name" value="ArdA_dom3"/>
</dbReference>
<evidence type="ECO:0000256" key="1">
    <source>
        <dbReference type="SAM" id="MobiDB-lite"/>
    </source>
</evidence>
<dbReference type="GO" id="GO:0003697">
    <property type="term" value="F:single-stranded DNA binding"/>
    <property type="evidence" value="ECO:0007669"/>
    <property type="project" value="InterPro"/>
</dbReference>
<feature type="domain" description="N-terminal" evidence="3">
    <location>
        <begin position="410"/>
        <end position="529"/>
    </location>
</feature>
<feature type="compositionally biased region" description="Low complexity" evidence="1">
    <location>
        <begin position="1067"/>
        <end position="1080"/>
    </location>
</feature>
<dbReference type="Pfam" id="PF14195">
    <property type="entry name" value="DUF4316"/>
    <property type="match status" value="1"/>
</dbReference>
<organism evidence="7 8">
    <name type="scientific">Dorea formicigenerans</name>
    <dbReference type="NCBI Taxonomy" id="39486"/>
    <lineage>
        <taxon>Bacteria</taxon>
        <taxon>Bacillati</taxon>
        <taxon>Bacillota</taxon>
        <taxon>Clostridia</taxon>
        <taxon>Lachnospirales</taxon>
        <taxon>Lachnospiraceae</taxon>
        <taxon>Dorea</taxon>
    </lineage>
</organism>
<dbReference type="InterPro" id="IPR040512">
    <property type="entry name" value="LPD15"/>
</dbReference>
<evidence type="ECO:0000259" key="2">
    <source>
        <dbReference type="Pfam" id="PF06114"/>
    </source>
</evidence>
<dbReference type="Pfam" id="PF08401">
    <property type="entry name" value="ArdcN"/>
    <property type="match status" value="1"/>
</dbReference>
<dbReference type="Pfam" id="PF14191">
    <property type="entry name" value="YodL"/>
    <property type="match status" value="1"/>
</dbReference>
<protein>
    <submittedName>
        <fullName evidence="7">DUF4316 domain-containing protein</fullName>
    </submittedName>
</protein>
<evidence type="ECO:0000259" key="3">
    <source>
        <dbReference type="Pfam" id="PF08401"/>
    </source>
</evidence>
<dbReference type="EMBL" id="QRUK01000038">
    <property type="protein sequence ID" value="RGR55027.1"/>
    <property type="molecule type" value="Genomic_DNA"/>
</dbReference>
<dbReference type="Proteomes" id="UP000283652">
    <property type="component" value="Unassembled WGS sequence"/>
</dbReference>
<reference evidence="7 8" key="1">
    <citation type="submission" date="2018-08" db="EMBL/GenBank/DDBJ databases">
        <title>A genome reference for cultivated species of the human gut microbiota.</title>
        <authorList>
            <person name="Zou Y."/>
            <person name="Xue W."/>
            <person name="Luo G."/>
        </authorList>
    </citation>
    <scope>NUCLEOTIDE SEQUENCE [LARGE SCALE GENOMIC DNA]</scope>
    <source>
        <strain evidence="7 8">AF25-11</strain>
    </source>
</reference>
<dbReference type="InterPro" id="IPR009899">
    <property type="entry name" value="ArdA"/>
</dbReference>
<feature type="region of interest" description="Disordered" evidence="1">
    <location>
        <begin position="698"/>
        <end position="749"/>
    </location>
</feature>
<proteinExistence type="predicted"/>
<feature type="region of interest" description="Disordered" evidence="1">
    <location>
        <begin position="1307"/>
        <end position="1346"/>
    </location>
</feature>
<dbReference type="InterPro" id="IPR025923">
    <property type="entry name" value="YodL-like_dom"/>
</dbReference>
<gene>
    <name evidence="7" type="ORF">DWY33_14315</name>
</gene>
<accession>A0A412EX35</accession>
<feature type="domain" description="IrrE N-terminal-like" evidence="2">
    <location>
        <begin position="580"/>
        <end position="641"/>
    </location>
</feature>
<evidence type="ECO:0000313" key="7">
    <source>
        <dbReference type="EMBL" id="RGR55027.1"/>
    </source>
</evidence>
<dbReference type="InterPro" id="IPR041895">
    <property type="entry name" value="ArdA_dom1"/>
</dbReference>
<dbReference type="InterPro" id="IPR025465">
    <property type="entry name" value="DUF4316"/>
</dbReference>
<feature type="compositionally biased region" description="Basic and acidic residues" evidence="1">
    <location>
        <begin position="1307"/>
        <end position="1332"/>
    </location>
</feature>
<sequence>MASLRDTVKDYQEELRDGIAWVAFWKMGRSWNAEYFHLEMGDYLYPEDRSRMEEIKQADPAAVVVNGYYSGYLGEDRNLDELTAGVRRHYENGYSNIGEFIEAHDDRLPPELIEEARAAAHAAGLPFSEKAYRDGEEPDPYLFDGSMSMEDYELMHRMIENERSERMEETILSGYLSNLGKYTEGRPAGEWVSFPTTAEHLKEIFDRIGIDGKNYGELHITEYQSSIAGLAGKLTELESLDELNYLGELLKMQFDDDREKFVAAMAYGDHTRNLQDIINLAQNLDCYWLYPSVQSEEDYGHYLIEELDELELPEEAKKYFMYEEYGRDAAINDGGRFTEQGYIYNNRNTFTQWYDGRDVPEEYRVTPQPPVQEKEQADLDAAAVQPAFATEQPPVLPIILSSEKPADKMKEITDRLEQGILGLYDSERYADYLRTMSKFHNYSFNNTILIAMQGGNLVKGYKQWEKEFDRHVKPGEKAIKILAPSPFTVKKQVEKIDPDTQKPVFDKNGKAVTEEKEIQIPAFRVVSVFDVSQTEGKELPDLGIKELTGDVEQYQNFFAALERTSPFDISFEALGGSVKGRCNYEEKRIIINEGMDELQNIKTAIHEIAHATLHDIDKDAPERPDRRTREVQAESVAYAVCQHYGLDTSDYSFGYIAGWSSGKELAELKGSLETIRSTAASLIDTIDGHFAEILKAQDKEQTTEQEQPAPELPEETAPVQEKTAQTEPEADTGASSEAPQPPQPEQAAPAAPYYTINEAAAKRAKDANSFSDYKQGSATAEYRHYVDEAVQLAERQKQRVDPMYHEKIDSLLDTYARKLAANMNKGYEIDARVPSILIAGGSNFPTRKKEKQNAARDSNYREWQDIQGLLDKIRSTGMGGISADDPQAVQKLEKKLENLEKSQETMKAVNAYYRKHKTLDGCPHLPPEELEKLKADMASSWHLEDKPFATWALSNNSAEIRRVKDRIKSLSQQKEIGFVGWEFDGGKVEANTEANRLQIFFEDKPDEATREALKSNGFRWSPKAGAWQRQLTSNAYYAADYVKAIAPLTGEKPTELQRAHIRQQKVAAQEQPAQEQPEQEAPQDKDTFSIYQIKGGDETRDLRFEPYDRLTAAGHRVDVKNYVLVYSAELTPGTSLEDIYTRFNIDHPKDFKGHSLSVSDVVVLHQNGQDTAHYVDSFGYKEVPEFFKEQEKALIPDELETGETIKTPRGTFYVTAMSREQMEAAGYGLHHQSDDGKYLIMGNGTRAFAIAAEQPENYLKTAEQTTEQNYNMIDGQINNTPTAAELEEKAKAGGQISLTEYAEALKAEKKQTEPEKKPSIRAQLRADKEKTAQKKAAKSKNHELEV</sequence>
<name>A0A412EX35_9FIRM</name>
<dbReference type="Gene3D" id="1.10.10.2910">
    <property type="match status" value="1"/>
</dbReference>
<dbReference type="InterPro" id="IPR010359">
    <property type="entry name" value="IrrE_HExxH"/>
</dbReference>
<dbReference type="Pfam" id="PF18828">
    <property type="entry name" value="LPD15"/>
    <property type="match status" value="1"/>
</dbReference>
<dbReference type="Gene3D" id="1.10.10.1190">
    <property type="entry name" value="Antirestriction protein ArdA, domain 3"/>
    <property type="match status" value="1"/>
</dbReference>
<dbReference type="Gene3D" id="3.10.20.480">
    <property type="entry name" value="Antirestriction protein ArdA, domain 1"/>
    <property type="match status" value="1"/>
</dbReference>